<evidence type="ECO:0000313" key="3">
    <source>
        <dbReference type="EMBL" id="VEB39774.1"/>
    </source>
</evidence>
<keyword evidence="2" id="KW-0732">Signal</keyword>
<dbReference type="PROSITE" id="PS60014">
    <property type="entry name" value="ALPHA_CONOTOXIN"/>
    <property type="match status" value="1"/>
</dbReference>
<evidence type="ECO:0000313" key="4">
    <source>
        <dbReference type="Proteomes" id="UP000275777"/>
    </source>
</evidence>
<name>A0A3S4HHT5_CHRVL</name>
<dbReference type="InterPro" id="IPR018072">
    <property type="entry name" value="Conotoxin_a-typ_CS"/>
</dbReference>
<dbReference type="AlphaFoldDB" id="A0A3S4HHT5"/>
<reference evidence="3 4" key="1">
    <citation type="submission" date="2018-12" db="EMBL/GenBank/DDBJ databases">
        <authorList>
            <consortium name="Pathogen Informatics"/>
        </authorList>
    </citation>
    <scope>NUCLEOTIDE SEQUENCE [LARGE SCALE GENOMIC DNA]</scope>
    <source>
        <strain evidence="3 4">NCTC9695</strain>
    </source>
</reference>
<gene>
    <name evidence="3" type="ORF">NCTC9695_00159</name>
</gene>
<keyword evidence="1" id="KW-0472">Membrane</keyword>
<dbReference type="EMBL" id="LR134182">
    <property type="protein sequence ID" value="VEB39774.1"/>
    <property type="molecule type" value="Genomic_DNA"/>
</dbReference>
<keyword evidence="1" id="KW-1133">Transmembrane helix</keyword>
<proteinExistence type="predicted"/>
<accession>A0A3S4HHT5</accession>
<organism evidence="3 4">
    <name type="scientific">Chromobacterium violaceum</name>
    <dbReference type="NCBI Taxonomy" id="536"/>
    <lineage>
        <taxon>Bacteria</taxon>
        <taxon>Pseudomonadati</taxon>
        <taxon>Pseudomonadota</taxon>
        <taxon>Betaproteobacteria</taxon>
        <taxon>Neisseriales</taxon>
        <taxon>Chromobacteriaceae</taxon>
        <taxon>Chromobacterium</taxon>
    </lineage>
</organism>
<protein>
    <submittedName>
        <fullName evidence="3">Uncharacterized protein</fullName>
    </submittedName>
</protein>
<feature type="signal peptide" evidence="2">
    <location>
        <begin position="1"/>
        <end position="20"/>
    </location>
</feature>
<feature type="chain" id="PRO_5018769093" evidence="2">
    <location>
        <begin position="21"/>
        <end position="112"/>
    </location>
</feature>
<sequence length="112" mass="12187">MLKTGLAIMLAAGALLPALAHQAGAWHYMLPVAVLSVGFAFTLGPAAAWRWHRSRNRPAARRRCWAARRCCSRRPCRRCWPRCAGGELALGGAVIALSLLCLALQWRAPARG</sequence>
<feature type="transmembrane region" description="Helical" evidence="1">
    <location>
        <begin position="30"/>
        <end position="51"/>
    </location>
</feature>
<keyword evidence="1" id="KW-0812">Transmembrane</keyword>
<feature type="transmembrane region" description="Helical" evidence="1">
    <location>
        <begin position="83"/>
        <end position="106"/>
    </location>
</feature>
<dbReference type="Proteomes" id="UP000275777">
    <property type="component" value="Chromosome"/>
</dbReference>
<evidence type="ECO:0000256" key="2">
    <source>
        <dbReference type="SAM" id="SignalP"/>
    </source>
</evidence>
<evidence type="ECO:0000256" key="1">
    <source>
        <dbReference type="SAM" id="Phobius"/>
    </source>
</evidence>